<dbReference type="Proteomes" id="UP001612812">
    <property type="component" value="Unassembled WGS sequence"/>
</dbReference>
<evidence type="ECO:0008006" key="3">
    <source>
        <dbReference type="Google" id="ProtNLM"/>
    </source>
</evidence>
<organism evidence="1 2">
    <name type="scientific">Micromonospora maritima</name>
    <dbReference type="NCBI Taxonomy" id="986711"/>
    <lineage>
        <taxon>Bacteria</taxon>
        <taxon>Bacillati</taxon>
        <taxon>Actinomycetota</taxon>
        <taxon>Actinomycetes</taxon>
        <taxon>Micromonosporales</taxon>
        <taxon>Micromonosporaceae</taxon>
        <taxon>Micromonospora</taxon>
    </lineage>
</organism>
<dbReference type="EMBL" id="JBITLE010000004">
    <property type="protein sequence ID" value="MFI7263637.1"/>
    <property type="molecule type" value="Genomic_DNA"/>
</dbReference>
<comment type="caution">
    <text evidence="1">The sequence shown here is derived from an EMBL/GenBank/DDBJ whole genome shotgun (WGS) entry which is preliminary data.</text>
</comment>
<evidence type="ECO:0000313" key="2">
    <source>
        <dbReference type="Proteomes" id="UP001612812"/>
    </source>
</evidence>
<gene>
    <name evidence="1" type="ORF">ACIBP4_15235</name>
</gene>
<protein>
    <recommendedName>
        <fullName evidence="3">PEP-CTERM protein-sorting domain-containing protein</fullName>
    </recommendedName>
</protein>
<reference evidence="1 2" key="1">
    <citation type="submission" date="2024-10" db="EMBL/GenBank/DDBJ databases">
        <title>The Natural Products Discovery Center: Release of the First 8490 Sequenced Strains for Exploring Actinobacteria Biosynthetic Diversity.</title>
        <authorList>
            <person name="Kalkreuter E."/>
            <person name="Kautsar S.A."/>
            <person name="Yang D."/>
            <person name="Bader C.D."/>
            <person name="Teijaro C.N."/>
            <person name="Fluegel L."/>
            <person name="Davis C.M."/>
            <person name="Simpson J.R."/>
            <person name="Lauterbach L."/>
            <person name="Steele A.D."/>
            <person name="Gui C."/>
            <person name="Meng S."/>
            <person name="Li G."/>
            <person name="Viehrig K."/>
            <person name="Ye F."/>
            <person name="Su P."/>
            <person name="Kiefer A.F."/>
            <person name="Nichols A."/>
            <person name="Cepeda A.J."/>
            <person name="Yan W."/>
            <person name="Fan B."/>
            <person name="Jiang Y."/>
            <person name="Adhikari A."/>
            <person name="Zheng C.-J."/>
            <person name="Schuster L."/>
            <person name="Cowan T.M."/>
            <person name="Smanski M.J."/>
            <person name="Chevrette M.G."/>
            <person name="De Carvalho L.P.S."/>
            <person name="Shen B."/>
        </authorList>
    </citation>
    <scope>NUCLEOTIDE SEQUENCE [LARGE SCALE GENOMIC DNA]</scope>
    <source>
        <strain evidence="1 2">NPDC049845</strain>
    </source>
</reference>
<sequence>MTGGLSHRGASLAADCPGRGGRDVVHLAGLGAIAEPALAHLLEVPFEALGLLVAVGLGRRRTRTPPDSSRRLLD</sequence>
<name>A0ABW7ZN53_9ACTN</name>
<keyword evidence="2" id="KW-1185">Reference proteome</keyword>
<evidence type="ECO:0000313" key="1">
    <source>
        <dbReference type="EMBL" id="MFI7263637.1"/>
    </source>
</evidence>
<accession>A0ABW7ZN53</accession>
<dbReference type="RefSeq" id="WP_396754461.1">
    <property type="nucleotide sequence ID" value="NZ_JBITLA010000004.1"/>
</dbReference>
<proteinExistence type="predicted"/>